<dbReference type="AlphaFoldDB" id="I0IRK5"/>
<name>I0IRK5_LEPFC</name>
<feature type="signal peptide" evidence="1">
    <location>
        <begin position="1"/>
        <end position="30"/>
    </location>
</feature>
<protein>
    <recommendedName>
        <fullName evidence="2">Ice-binding protein C-terminal domain-containing protein</fullName>
    </recommendedName>
</protein>
<keyword evidence="1" id="KW-0732">Signal</keyword>
<reference evidence="3 4" key="1">
    <citation type="journal article" date="2012" name="J. Bacteriol.">
        <title>Complete Genome Sequence of Leptospirillum ferrooxidans Strain C2-3, Isolated from a Fresh Volcanic Ash Deposit on the Island of Miyake, Japan.</title>
        <authorList>
            <person name="Fujimura R."/>
            <person name="Sato Y."/>
            <person name="Nishizawa T."/>
            <person name="Oshima K."/>
            <person name="Kim S.-W."/>
            <person name="Hattori M."/>
            <person name="Kamijo T."/>
            <person name="Ohta H."/>
        </authorList>
    </citation>
    <scope>NUCLEOTIDE SEQUENCE [LARGE SCALE GENOMIC DNA]</scope>
    <source>
        <strain evidence="3 4">C2-3</strain>
    </source>
</reference>
<dbReference type="PATRIC" id="fig|1162668.3.peg.2645"/>
<proteinExistence type="predicted"/>
<evidence type="ECO:0000313" key="4">
    <source>
        <dbReference type="Proteomes" id="UP000007382"/>
    </source>
</evidence>
<dbReference type="KEGG" id="lfc:LFE_2231"/>
<keyword evidence="4" id="KW-1185">Reference proteome</keyword>
<dbReference type="Pfam" id="PF07589">
    <property type="entry name" value="PEP-CTERM"/>
    <property type="match status" value="1"/>
</dbReference>
<evidence type="ECO:0000313" key="3">
    <source>
        <dbReference type="EMBL" id="BAM07904.1"/>
    </source>
</evidence>
<evidence type="ECO:0000259" key="2">
    <source>
        <dbReference type="Pfam" id="PF07589"/>
    </source>
</evidence>
<feature type="domain" description="Ice-binding protein C-terminal" evidence="2">
    <location>
        <begin position="300"/>
        <end position="323"/>
    </location>
</feature>
<dbReference type="RefSeq" id="WP_014450387.1">
    <property type="nucleotide sequence ID" value="NC_017094.1"/>
</dbReference>
<dbReference type="NCBIfam" id="TIGR02595">
    <property type="entry name" value="PEP_CTERM"/>
    <property type="match status" value="1"/>
</dbReference>
<dbReference type="EMBL" id="AP012342">
    <property type="protein sequence ID" value="BAM07904.1"/>
    <property type="molecule type" value="Genomic_DNA"/>
</dbReference>
<dbReference type="InterPro" id="IPR013424">
    <property type="entry name" value="Ice-binding_C"/>
</dbReference>
<sequence>MNRMKKITITAGLALALTVGLGTTAKSAWAGYLGTQNVVANGTADSSLVNYSTTSGLTFSQSYTNASTFGNTIPNPLPTLPAGYGSINGFNVPQNSNNPNSNALPYDQTFYNSSTLNLQLVASSLSNYSASGAGVGSFSGQLLSQVFKIGQGATMSGATPGELVFTYQFDVTASNTVGPNQVSLALLNNPSNETPWLLGGGFNSSNGTPTGYSAIGTDLSSVSGLPTVDNFFSGLTGSGIVVSTNGSIQSEADQWTAEMGAGTVSPQIFLATNAYSYSLGSFSAEGGGISGSTQTFVPGTPEPSTIVLLGSGLALLAFMILRRKENGLTI</sequence>
<evidence type="ECO:0000256" key="1">
    <source>
        <dbReference type="SAM" id="SignalP"/>
    </source>
</evidence>
<organism evidence="3 4">
    <name type="scientific">Leptospirillum ferrooxidans (strain C2-3)</name>
    <dbReference type="NCBI Taxonomy" id="1162668"/>
    <lineage>
        <taxon>Bacteria</taxon>
        <taxon>Pseudomonadati</taxon>
        <taxon>Nitrospirota</taxon>
        <taxon>Nitrospiria</taxon>
        <taxon>Nitrospirales</taxon>
        <taxon>Nitrospiraceae</taxon>
        <taxon>Leptospirillum</taxon>
    </lineage>
</organism>
<dbReference type="HOGENOM" id="CLU_942672_0_0_0"/>
<dbReference type="Proteomes" id="UP000007382">
    <property type="component" value="Chromosome"/>
</dbReference>
<dbReference type="OrthoDB" id="9900183at2"/>
<gene>
    <name evidence="3" type="ordered locus">LFE_2231</name>
</gene>
<reference evidence="4" key="2">
    <citation type="submission" date="2012-03" db="EMBL/GenBank/DDBJ databases">
        <title>The complete genome sequence of the pioneer microbe on fresh volcanic deposit, Leptospirillum ferrooxidans strain C2-3.</title>
        <authorList>
            <person name="Fujimura R."/>
            <person name="Sato Y."/>
            <person name="Nishizawa T."/>
            <person name="Nanba K."/>
            <person name="Oshima K."/>
            <person name="Hattori M."/>
            <person name="Kamijo T."/>
            <person name="Ohta H."/>
        </authorList>
    </citation>
    <scope>NUCLEOTIDE SEQUENCE [LARGE SCALE GENOMIC DNA]</scope>
    <source>
        <strain evidence="4">C2-3</strain>
    </source>
</reference>
<feature type="chain" id="PRO_5003629922" description="Ice-binding protein C-terminal domain-containing protein" evidence="1">
    <location>
        <begin position="31"/>
        <end position="330"/>
    </location>
</feature>
<accession>I0IRK5</accession>